<reference evidence="3" key="1">
    <citation type="journal article" date="2023" name="G3 (Bethesda)">
        <title>A reference genome for the long-term kleptoplast-retaining sea slug Elysia crispata morphotype clarki.</title>
        <authorList>
            <person name="Eastman K.E."/>
            <person name="Pendleton A.L."/>
            <person name="Shaikh M.A."/>
            <person name="Suttiyut T."/>
            <person name="Ogas R."/>
            <person name="Tomko P."/>
            <person name="Gavelis G."/>
            <person name="Widhalm J.R."/>
            <person name="Wisecaver J.H."/>
        </authorList>
    </citation>
    <scope>NUCLEOTIDE SEQUENCE</scope>
    <source>
        <strain evidence="3">ECLA1</strain>
    </source>
</reference>
<keyword evidence="4" id="KW-1185">Reference proteome</keyword>
<evidence type="ECO:0000256" key="1">
    <source>
        <dbReference type="SAM" id="MobiDB-lite"/>
    </source>
</evidence>
<evidence type="ECO:0000313" key="4">
    <source>
        <dbReference type="Proteomes" id="UP001283361"/>
    </source>
</evidence>
<sequence>MAPTHLLFCSQCDFTTEKEKKLSKHIRRKHPSVKDGFITKKVVHKVKTVESLNGIKPDPASSDKSEKLSLPLEVTLKNSDTDHPLTQYGQDVTYELKAHHSVKHDNHHGTRLPKKRKKSNSSIAMPDNASSVKSDTLYSQLGQGITSQKLKTSRPSIQLGQHVASPLENHCSMEDSDISKKKLPRNKRTSLYSNGTMRNGASSVKSEMPDSQPGHEKTFNNFHVDTQLTQPGQKSESQNLNVDISPSALKCPFCKSDEYQFSSLKALSAHKKTFHKEIVLNCCFCEFSTTVLRKWHKHLRKNHCQNIDPLLKFLNIYIQQRGLERNELDS</sequence>
<feature type="region of interest" description="Disordered" evidence="1">
    <location>
        <begin position="189"/>
        <end position="213"/>
    </location>
</feature>
<feature type="compositionally biased region" description="Basic residues" evidence="1">
    <location>
        <begin position="109"/>
        <end position="119"/>
    </location>
</feature>
<feature type="compositionally biased region" description="Polar residues" evidence="1">
    <location>
        <begin position="120"/>
        <end position="134"/>
    </location>
</feature>
<evidence type="ECO:0000313" key="3">
    <source>
        <dbReference type="EMBL" id="KAK3777019.1"/>
    </source>
</evidence>
<dbReference type="AlphaFoldDB" id="A0AAE0ZWW5"/>
<name>A0AAE0ZWW5_9GAST</name>
<comment type="caution">
    <text evidence="3">The sequence shown here is derived from an EMBL/GenBank/DDBJ whole genome shotgun (WGS) entry which is preliminary data.</text>
</comment>
<accession>A0AAE0ZWW5</accession>
<feature type="region of interest" description="Disordered" evidence="1">
    <location>
        <begin position="100"/>
        <end position="134"/>
    </location>
</feature>
<feature type="compositionally biased region" description="Polar residues" evidence="1">
    <location>
        <begin position="189"/>
        <end position="205"/>
    </location>
</feature>
<feature type="domain" description="C2H2-type" evidence="2">
    <location>
        <begin position="280"/>
        <end position="303"/>
    </location>
</feature>
<gene>
    <name evidence="3" type="ORF">RRG08_008874</name>
</gene>
<dbReference type="Proteomes" id="UP001283361">
    <property type="component" value="Unassembled WGS sequence"/>
</dbReference>
<dbReference type="SMART" id="SM00355">
    <property type="entry name" value="ZnF_C2H2"/>
    <property type="match status" value="3"/>
</dbReference>
<protein>
    <recommendedName>
        <fullName evidence="2">C2H2-type domain-containing protein</fullName>
    </recommendedName>
</protein>
<organism evidence="3 4">
    <name type="scientific">Elysia crispata</name>
    <name type="common">lettuce slug</name>
    <dbReference type="NCBI Taxonomy" id="231223"/>
    <lineage>
        <taxon>Eukaryota</taxon>
        <taxon>Metazoa</taxon>
        <taxon>Spiralia</taxon>
        <taxon>Lophotrochozoa</taxon>
        <taxon>Mollusca</taxon>
        <taxon>Gastropoda</taxon>
        <taxon>Heterobranchia</taxon>
        <taxon>Euthyneura</taxon>
        <taxon>Panpulmonata</taxon>
        <taxon>Sacoglossa</taxon>
        <taxon>Placobranchoidea</taxon>
        <taxon>Plakobranchidae</taxon>
        <taxon>Elysia</taxon>
    </lineage>
</organism>
<dbReference type="EMBL" id="JAWDGP010003139">
    <property type="protein sequence ID" value="KAK3777019.1"/>
    <property type="molecule type" value="Genomic_DNA"/>
</dbReference>
<proteinExistence type="predicted"/>
<feature type="domain" description="C2H2-type" evidence="2">
    <location>
        <begin position="249"/>
        <end position="275"/>
    </location>
</feature>
<feature type="domain" description="C2H2-type" evidence="2">
    <location>
        <begin position="7"/>
        <end position="30"/>
    </location>
</feature>
<evidence type="ECO:0000259" key="2">
    <source>
        <dbReference type="SMART" id="SM00355"/>
    </source>
</evidence>
<dbReference type="InterPro" id="IPR013087">
    <property type="entry name" value="Znf_C2H2_type"/>
</dbReference>